<organism evidence="2">
    <name type="scientific">bioreactor metagenome</name>
    <dbReference type="NCBI Taxonomy" id="1076179"/>
    <lineage>
        <taxon>unclassified sequences</taxon>
        <taxon>metagenomes</taxon>
        <taxon>ecological metagenomes</taxon>
    </lineage>
</organism>
<dbReference type="AlphaFoldDB" id="A0A645DG93"/>
<dbReference type="SMART" id="SM00867">
    <property type="entry name" value="YceI"/>
    <property type="match status" value="1"/>
</dbReference>
<accession>A0A645DG93</accession>
<proteinExistence type="predicted"/>
<gene>
    <name evidence="2" type="ORF">SDC9_135373</name>
</gene>
<dbReference type="Pfam" id="PF04264">
    <property type="entry name" value="YceI"/>
    <property type="match status" value="1"/>
</dbReference>
<dbReference type="PANTHER" id="PTHR34406:SF1">
    <property type="entry name" value="PROTEIN YCEI"/>
    <property type="match status" value="1"/>
</dbReference>
<feature type="domain" description="Lipid/polyisoprenoid-binding YceI-like" evidence="1">
    <location>
        <begin position="2"/>
        <end position="154"/>
    </location>
</feature>
<dbReference type="PANTHER" id="PTHR34406">
    <property type="entry name" value="PROTEIN YCEI"/>
    <property type="match status" value="1"/>
</dbReference>
<evidence type="ECO:0000259" key="1">
    <source>
        <dbReference type="SMART" id="SM00867"/>
    </source>
</evidence>
<reference evidence="2" key="1">
    <citation type="submission" date="2019-08" db="EMBL/GenBank/DDBJ databases">
        <authorList>
            <person name="Kucharzyk K."/>
            <person name="Murdoch R.W."/>
            <person name="Higgins S."/>
            <person name="Loffler F."/>
        </authorList>
    </citation>
    <scope>NUCLEOTIDE SEQUENCE</scope>
</reference>
<protein>
    <recommendedName>
        <fullName evidence="1">Lipid/polyisoprenoid-binding YceI-like domain-containing protein</fullName>
    </recommendedName>
</protein>
<dbReference type="EMBL" id="VSSQ01035920">
    <property type="protein sequence ID" value="MPM88271.1"/>
    <property type="molecule type" value="Genomic_DNA"/>
</dbReference>
<comment type="caution">
    <text evidence="2">The sequence shown here is derived from an EMBL/GenBank/DDBJ whole genome shotgun (WGS) entry which is preliminary data.</text>
</comment>
<sequence length="161" mass="17343">MTISGTTNVHDFTSKVTQVAGEIVLNGPKQVQSLNVTIPVKSIKSGEKLMDSKTYDTFNADKHPNINFKLTEVSSLNVNGDKIDVTLTGNLTMAGVTRKVELKSTGVNNKSGAYAFKGSISLKMSDFKMKPPTAMMGVMKVGDNITLKYDATFSGEQLTSN</sequence>
<dbReference type="SUPFAM" id="SSF101874">
    <property type="entry name" value="YceI-like"/>
    <property type="match status" value="1"/>
</dbReference>
<dbReference type="Gene3D" id="2.40.128.110">
    <property type="entry name" value="Lipid/polyisoprenoid-binding, YceI-like"/>
    <property type="match status" value="1"/>
</dbReference>
<dbReference type="InterPro" id="IPR007372">
    <property type="entry name" value="Lipid/polyisoprenoid-bd_YceI"/>
</dbReference>
<evidence type="ECO:0000313" key="2">
    <source>
        <dbReference type="EMBL" id="MPM88271.1"/>
    </source>
</evidence>
<dbReference type="InterPro" id="IPR036761">
    <property type="entry name" value="TTHA0802/YceI-like_sf"/>
</dbReference>
<name>A0A645DG93_9ZZZZ</name>